<keyword evidence="8" id="KW-1185">Reference proteome</keyword>
<feature type="binding site" evidence="6">
    <location>
        <position position="332"/>
    </location>
    <ligand>
        <name>a divalent metal cation</name>
        <dbReference type="ChEBI" id="CHEBI:60240"/>
        <label>1</label>
    </ligand>
</feature>
<feature type="binding site" evidence="6">
    <location>
        <position position="66"/>
    </location>
    <ligand>
        <name>a divalent metal cation</name>
        <dbReference type="ChEBI" id="CHEBI:60240"/>
        <label>1</label>
    </ligand>
</feature>
<dbReference type="AlphaFoldDB" id="A0A1X7KE01"/>
<dbReference type="GO" id="GO:0046872">
    <property type="term" value="F:metal ion binding"/>
    <property type="evidence" value="ECO:0007669"/>
    <property type="project" value="UniProtKB-UniRule"/>
</dbReference>
<name>A0A1X7KE01_9BACT</name>
<dbReference type="SUPFAM" id="SSF102705">
    <property type="entry name" value="NIF3 (NGG1p interacting factor 3)-like"/>
    <property type="match status" value="1"/>
</dbReference>
<reference evidence="8" key="1">
    <citation type="submission" date="2017-04" db="EMBL/GenBank/DDBJ databases">
        <authorList>
            <person name="Varghese N."/>
            <person name="Submissions S."/>
        </authorList>
    </citation>
    <scope>NUCLEOTIDE SEQUENCE [LARGE SCALE GENOMIC DNA]</scope>
    <source>
        <strain evidence="8">DSM 4125</strain>
    </source>
</reference>
<dbReference type="Pfam" id="PF01784">
    <property type="entry name" value="DUF34_NIF3"/>
    <property type="match status" value="1"/>
</dbReference>
<dbReference type="PIRSF" id="PIRSF037489">
    <property type="entry name" value="UCP037489_NIF3_YqfO"/>
    <property type="match status" value="1"/>
</dbReference>
<proteinExistence type="inferred from homology"/>
<evidence type="ECO:0000313" key="7">
    <source>
        <dbReference type="EMBL" id="SMG39302.1"/>
    </source>
</evidence>
<dbReference type="FunFam" id="3.40.1390.30:FF:000001">
    <property type="entry name" value="GTP cyclohydrolase 1 type 2"/>
    <property type="match status" value="1"/>
</dbReference>
<evidence type="ECO:0000256" key="3">
    <source>
        <dbReference type="ARBA" id="ARBA00022112"/>
    </source>
</evidence>
<dbReference type="InterPro" id="IPR036069">
    <property type="entry name" value="DUF34/NIF3_sf"/>
</dbReference>
<comment type="subunit">
    <text evidence="2">Homohexamer.</text>
</comment>
<organism evidence="7 8">
    <name type="scientific">Marivirga sericea</name>
    <dbReference type="NCBI Taxonomy" id="1028"/>
    <lineage>
        <taxon>Bacteria</taxon>
        <taxon>Pseudomonadati</taxon>
        <taxon>Bacteroidota</taxon>
        <taxon>Cytophagia</taxon>
        <taxon>Cytophagales</taxon>
        <taxon>Marivirgaceae</taxon>
        <taxon>Marivirga</taxon>
    </lineage>
</organism>
<evidence type="ECO:0000256" key="4">
    <source>
        <dbReference type="ARBA" id="ARBA00022723"/>
    </source>
</evidence>
<dbReference type="EMBL" id="FXAW01000005">
    <property type="protein sequence ID" value="SMG39302.1"/>
    <property type="molecule type" value="Genomic_DNA"/>
</dbReference>
<dbReference type="OrthoDB" id="9792792at2"/>
<dbReference type="InterPro" id="IPR017221">
    <property type="entry name" value="DUF34/NIF3_bac"/>
</dbReference>
<dbReference type="STRING" id="1028.SAMN05661096_02622"/>
<accession>A0A1X7KE01</accession>
<keyword evidence="4 5" id="KW-0479">Metal-binding</keyword>
<feature type="binding site" evidence="6">
    <location>
        <position position="328"/>
    </location>
    <ligand>
        <name>a divalent metal cation</name>
        <dbReference type="ChEBI" id="CHEBI:60240"/>
        <label>1</label>
    </ligand>
</feature>
<evidence type="ECO:0000256" key="5">
    <source>
        <dbReference type="PIRNR" id="PIRNR037489"/>
    </source>
</evidence>
<evidence type="ECO:0000256" key="2">
    <source>
        <dbReference type="ARBA" id="ARBA00011643"/>
    </source>
</evidence>
<dbReference type="InterPro" id="IPR002678">
    <property type="entry name" value="DUF34/NIF3"/>
</dbReference>
<dbReference type="GO" id="GO:0005737">
    <property type="term" value="C:cytoplasm"/>
    <property type="evidence" value="ECO:0007669"/>
    <property type="project" value="TreeGrafter"/>
</dbReference>
<dbReference type="RefSeq" id="WP_085517789.1">
    <property type="nucleotide sequence ID" value="NZ_FXAW01000005.1"/>
</dbReference>
<feature type="binding site" evidence="6">
    <location>
        <position position="104"/>
    </location>
    <ligand>
        <name>a divalent metal cation</name>
        <dbReference type="ChEBI" id="CHEBI:60240"/>
        <label>1</label>
    </ligand>
</feature>
<dbReference type="PANTHER" id="PTHR13799:SF14">
    <property type="entry name" value="GTP CYCLOHYDROLASE 1 TYPE 2 HOMOLOG"/>
    <property type="match status" value="1"/>
</dbReference>
<dbReference type="InterPro" id="IPR015867">
    <property type="entry name" value="N-reg_PII/ATP_PRibTrfase_C"/>
</dbReference>
<protein>
    <recommendedName>
        <fullName evidence="3 5">GTP cyclohydrolase 1 type 2 homolog</fullName>
    </recommendedName>
</protein>
<dbReference type="Gene3D" id="3.40.1390.30">
    <property type="entry name" value="NIF3 (NGG1p interacting factor 3)-like"/>
    <property type="match status" value="1"/>
</dbReference>
<sequence length="365" mass="40710">MSKIKDIVQHLESIAPLAYQESYDNAGLIVGDANKKVSNILITLDVTEEVIAEAISKNCELIVAHHPIIFKGLKKLTGCNYVERTVIEAIKNDIAVYASHTNLDNIKNGVNAKIAEKLNLYNTEILSPKKGSLAKLSVFVPKENATALKSALHDAGAGQIGAYEDCAFESVGIGSFLPTDKANPSIGKQGKLETVEEHKIEVIFPMHLKNKVLSAMNQAHPYEEVAYYLHQLENTYHDLGSGMIGEIEMEMKAKDFFDYLKERMGLTVIKHTKEINRKIKRVAICGGSGAFLISQAINKKADIYISSDIKYHEFFDAEERLIIADIGHYESERFTNEIFYAILKENFANIALHLGQTVTNPIKYY</sequence>
<dbReference type="PANTHER" id="PTHR13799">
    <property type="entry name" value="NGG1 INTERACTING FACTOR 3"/>
    <property type="match status" value="1"/>
</dbReference>
<evidence type="ECO:0000313" key="8">
    <source>
        <dbReference type="Proteomes" id="UP000193804"/>
    </source>
</evidence>
<comment type="similarity">
    <text evidence="1 5">Belongs to the GTP cyclohydrolase I type 2/NIF3 family.</text>
</comment>
<dbReference type="Proteomes" id="UP000193804">
    <property type="component" value="Unassembled WGS sequence"/>
</dbReference>
<dbReference type="FunFam" id="3.30.70.120:FF:000006">
    <property type="entry name" value="GTP cyclohydrolase 1 type 2 homolog"/>
    <property type="match status" value="1"/>
</dbReference>
<evidence type="ECO:0000256" key="6">
    <source>
        <dbReference type="PIRSR" id="PIRSR602678-1"/>
    </source>
</evidence>
<dbReference type="Gene3D" id="3.30.70.120">
    <property type="match status" value="1"/>
</dbReference>
<evidence type="ECO:0000256" key="1">
    <source>
        <dbReference type="ARBA" id="ARBA00006964"/>
    </source>
</evidence>
<feature type="binding site" evidence="6">
    <location>
        <position position="65"/>
    </location>
    <ligand>
        <name>a divalent metal cation</name>
        <dbReference type="ChEBI" id="CHEBI:60240"/>
        <label>1</label>
    </ligand>
</feature>
<dbReference type="NCBIfam" id="TIGR00486">
    <property type="entry name" value="YbgI_SA1388"/>
    <property type="match status" value="1"/>
</dbReference>
<gene>
    <name evidence="7" type="ORF">SAMN05661096_02622</name>
</gene>